<name>A0A7J8DXK2_ROUAE</name>
<sequence length="128" mass="13811">MARAPQHEQGPGLEKPPVSMCSQVQSRDVPEASCRCCCATPGKSEQFQTWQELGLEVTLLLPLTPPRPSGEAEPLLGCGAAPGCSGSELPNTPLTADSTPHLSGSPQGFPWSPTCEHRYEGKKWQNRW</sequence>
<proteinExistence type="predicted"/>
<feature type="region of interest" description="Disordered" evidence="1">
    <location>
        <begin position="88"/>
        <end position="114"/>
    </location>
</feature>
<protein>
    <submittedName>
        <fullName evidence="2">Uncharacterized protein</fullName>
    </submittedName>
</protein>
<dbReference type="EMBL" id="JACASE010000011">
    <property type="protein sequence ID" value="KAF6427850.1"/>
    <property type="molecule type" value="Genomic_DNA"/>
</dbReference>
<reference evidence="2 3" key="1">
    <citation type="journal article" date="2020" name="Nature">
        <title>Six reference-quality genomes reveal evolution of bat adaptations.</title>
        <authorList>
            <person name="Jebb D."/>
            <person name="Huang Z."/>
            <person name="Pippel M."/>
            <person name="Hughes G.M."/>
            <person name="Lavrichenko K."/>
            <person name="Devanna P."/>
            <person name="Winkler S."/>
            <person name="Jermiin L.S."/>
            <person name="Skirmuntt E.C."/>
            <person name="Katzourakis A."/>
            <person name="Burkitt-Gray L."/>
            <person name="Ray D.A."/>
            <person name="Sullivan K.A.M."/>
            <person name="Roscito J.G."/>
            <person name="Kirilenko B.M."/>
            <person name="Davalos L.M."/>
            <person name="Corthals A.P."/>
            <person name="Power M.L."/>
            <person name="Jones G."/>
            <person name="Ransome R.D."/>
            <person name="Dechmann D.K.N."/>
            <person name="Locatelli A.G."/>
            <person name="Puechmaille S.J."/>
            <person name="Fedrigo O."/>
            <person name="Jarvis E.D."/>
            <person name="Hiller M."/>
            <person name="Vernes S.C."/>
            <person name="Myers E.W."/>
            <person name="Teeling E.C."/>
        </authorList>
    </citation>
    <scope>NUCLEOTIDE SEQUENCE [LARGE SCALE GENOMIC DNA]</scope>
    <source>
        <strain evidence="2">MRouAeg1</strain>
        <tissue evidence="2">Muscle</tissue>
    </source>
</reference>
<dbReference type="AlphaFoldDB" id="A0A7J8DXK2"/>
<feature type="compositionally biased region" description="Polar residues" evidence="1">
    <location>
        <begin position="88"/>
        <end position="106"/>
    </location>
</feature>
<comment type="caution">
    <text evidence="2">The sequence shown here is derived from an EMBL/GenBank/DDBJ whole genome shotgun (WGS) entry which is preliminary data.</text>
</comment>
<accession>A0A7J8DXK2</accession>
<feature type="region of interest" description="Disordered" evidence="1">
    <location>
        <begin position="1"/>
        <end position="24"/>
    </location>
</feature>
<evidence type="ECO:0000313" key="2">
    <source>
        <dbReference type="EMBL" id="KAF6427850.1"/>
    </source>
</evidence>
<gene>
    <name evidence="2" type="ORF">HJG63_008334</name>
</gene>
<dbReference type="Proteomes" id="UP000593571">
    <property type="component" value="Unassembled WGS sequence"/>
</dbReference>
<evidence type="ECO:0000313" key="3">
    <source>
        <dbReference type="Proteomes" id="UP000593571"/>
    </source>
</evidence>
<organism evidence="2 3">
    <name type="scientific">Rousettus aegyptiacus</name>
    <name type="common">Egyptian fruit bat</name>
    <name type="synonym">Pteropus aegyptiacus</name>
    <dbReference type="NCBI Taxonomy" id="9407"/>
    <lineage>
        <taxon>Eukaryota</taxon>
        <taxon>Metazoa</taxon>
        <taxon>Chordata</taxon>
        <taxon>Craniata</taxon>
        <taxon>Vertebrata</taxon>
        <taxon>Euteleostomi</taxon>
        <taxon>Mammalia</taxon>
        <taxon>Eutheria</taxon>
        <taxon>Laurasiatheria</taxon>
        <taxon>Chiroptera</taxon>
        <taxon>Yinpterochiroptera</taxon>
        <taxon>Pteropodoidea</taxon>
        <taxon>Pteropodidae</taxon>
        <taxon>Rousettinae</taxon>
        <taxon>Rousettus</taxon>
    </lineage>
</organism>
<keyword evidence="3" id="KW-1185">Reference proteome</keyword>
<evidence type="ECO:0000256" key="1">
    <source>
        <dbReference type="SAM" id="MobiDB-lite"/>
    </source>
</evidence>